<dbReference type="EMBL" id="JAEAOA010000816">
    <property type="protein sequence ID" value="KAK3580626.1"/>
    <property type="molecule type" value="Genomic_DNA"/>
</dbReference>
<dbReference type="Proteomes" id="UP001195483">
    <property type="component" value="Unassembled WGS sequence"/>
</dbReference>
<feature type="non-terminal residue" evidence="1">
    <location>
        <position position="1"/>
    </location>
</feature>
<proteinExistence type="predicted"/>
<dbReference type="AlphaFoldDB" id="A0AAE0RVX2"/>
<organism evidence="1 2">
    <name type="scientific">Potamilus streckersoni</name>
    <dbReference type="NCBI Taxonomy" id="2493646"/>
    <lineage>
        <taxon>Eukaryota</taxon>
        <taxon>Metazoa</taxon>
        <taxon>Spiralia</taxon>
        <taxon>Lophotrochozoa</taxon>
        <taxon>Mollusca</taxon>
        <taxon>Bivalvia</taxon>
        <taxon>Autobranchia</taxon>
        <taxon>Heteroconchia</taxon>
        <taxon>Palaeoheterodonta</taxon>
        <taxon>Unionida</taxon>
        <taxon>Unionoidea</taxon>
        <taxon>Unionidae</taxon>
        <taxon>Ambleminae</taxon>
        <taxon>Lampsilini</taxon>
        <taxon>Potamilus</taxon>
    </lineage>
</organism>
<accession>A0AAE0RVX2</accession>
<sequence length="84" mass="9587">AYPRTSVTIFVEPSKCTLRGQLKRNLSSREKALLQDRHRYLSRRLNDLCMDICNNSCQAVKRVSARTDVAILAKQRKSPPPGQM</sequence>
<keyword evidence="2" id="KW-1185">Reference proteome</keyword>
<reference evidence="1" key="1">
    <citation type="journal article" date="2021" name="Genome Biol. Evol.">
        <title>A High-Quality Reference Genome for a Parasitic Bivalve with Doubly Uniparental Inheritance (Bivalvia: Unionida).</title>
        <authorList>
            <person name="Smith C.H."/>
        </authorList>
    </citation>
    <scope>NUCLEOTIDE SEQUENCE</scope>
    <source>
        <strain evidence="1">CHS0354</strain>
    </source>
</reference>
<protein>
    <submittedName>
        <fullName evidence="1">Uncharacterized protein</fullName>
    </submittedName>
</protein>
<name>A0AAE0RVX2_9BIVA</name>
<reference evidence="1" key="2">
    <citation type="journal article" date="2021" name="Genome Biol. Evol.">
        <title>Developing a high-quality reference genome for a parasitic bivalve with doubly uniparental inheritance (Bivalvia: Unionida).</title>
        <authorList>
            <person name="Smith C.H."/>
        </authorList>
    </citation>
    <scope>NUCLEOTIDE SEQUENCE</scope>
    <source>
        <strain evidence="1">CHS0354</strain>
        <tissue evidence="1">Mantle</tissue>
    </source>
</reference>
<evidence type="ECO:0000313" key="2">
    <source>
        <dbReference type="Proteomes" id="UP001195483"/>
    </source>
</evidence>
<reference evidence="1" key="3">
    <citation type="submission" date="2023-05" db="EMBL/GenBank/DDBJ databases">
        <authorList>
            <person name="Smith C.H."/>
        </authorList>
    </citation>
    <scope>NUCLEOTIDE SEQUENCE</scope>
    <source>
        <strain evidence="1">CHS0354</strain>
        <tissue evidence="1">Mantle</tissue>
    </source>
</reference>
<evidence type="ECO:0000313" key="1">
    <source>
        <dbReference type="EMBL" id="KAK3580626.1"/>
    </source>
</evidence>
<gene>
    <name evidence="1" type="ORF">CHS0354_013386</name>
</gene>
<comment type="caution">
    <text evidence="1">The sequence shown here is derived from an EMBL/GenBank/DDBJ whole genome shotgun (WGS) entry which is preliminary data.</text>
</comment>